<dbReference type="InterPro" id="IPR003959">
    <property type="entry name" value="ATPase_AAA_core"/>
</dbReference>
<evidence type="ECO:0000256" key="12">
    <source>
        <dbReference type="ARBA" id="ARBA00022927"/>
    </source>
</evidence>
<feature type="transmembrane region" description="Helical" evidence="18">
    <location>
        <begin position="851"/>
        <end position="872"/>
    </location>
</feature>
<feature type="domain" description="AAA+ ATPase" evidence="19">
    <location>
        <begin position="288"/>
        <end position="420"/>
    </location>
</feature>
<feature type="transmembrane region" description="Helical" evidence="18">
    <location>
        <begin position="1086"/>
        <end position="1109"/>
    </location>
</feature>
<feature type="compositionally biased region" description="Acidic residues" evidence="17">
    <location>
        <begin position="665"/>
        <end position="676"/>
    </location>
</feature>
<evidence type="ECO:0000256" key="6">
    <source>
        <dbReference type="ARBA" id="ARBA00022692"/>
    </source>
</evidence>
<dbReference type="SUPFAM" id="SSF52540">
    <property type="entry name" value="P-loop containing nucleoside triphosphate hydrolases"/>
    <property type="match status" value="1"/>
</dbReference>
<gene>
    <name evidence="21" type="ORF">DDE83_001517</name>
</gene>
<dbReference type="Pfam" id="PF08740">
    <property type="entry name" value="BCS1_N"/>
    <property type="match status" value="1"/>
</dbReference>
<dbReference type="InterPro" id="IPR057495">
    <property type="entry name" value="AAA_lid_BCS1"/>
</dbReference>
<dbReference type="InterPro" id="IPR004648">
    <property type="entry name" value="Oligpept_transpt"/>
</dbReference>
<feature type="region of interest" description="Disordered" evidence="17">
    <location>
        <begin position="646"/>
        <end position="694"/>
    </location>
</feature>
<dbReference type="Pfam" id="PF03169">
    <property type="entry name" value="OPT"/>
    <property type="match status" value="1"/>
</dbReference>
<feature type="domain" description="BCS1 N-terminal" evidence="20">
    <location>
        <begin position="66"/>
        <end position="257"/>
    </location>
</feature>
<dbReference type="NCBIfam" id="TIGR00728">
    <property type="entry name" value="OPT_sfam"/>
    <property type="match status" value="2"/>
</dbReference>
<dbReference type="CDD" id="cd19510">
    <property type="entry name" value="RecA-like_BCS1"/>
    <property type="match status" value="1"/>
</dbReference>
<evidence type="ECO:0000256" key="14">
    <source>
        <dbReference type="ARBA" id="ARBA00023128"/>
    </source>
</evidence>
<dbReference type="InterPro" id="IPR003960">
    <property type="entry name" value="ATPase_AAA_CS"/>
</dbReference>
<dbReference type="GO" id="GO:0016887">
    <property type="term" value="F:ATP hydrolysis activity"/>
    <property type="evidence" value="ECO:0007669"/>
    <property type="project" value="InterPro"/>
</dbReference>
<feature type="compositionally biased region" description="Basic and acidic residues" evidence="17">
    <location>
        <begin position="488"/>
        <end position="497"/>
    </location>
</feature>
<dbReference type="FunFam" id="3.40.50.300:FF:000768">
    <property type="entry name" value="Probable mitochondrial chaperone bcs1"/>
    <property type="match status" value="1"/>
</dbReference>
<dbReference type="PROSITE" id="PS00674">
    <property type="entry name" value="AAA"/>
    <property type="match status" value="1"/>
</dbReference>
<feature type="transmembrane region" description="Helical" evidence="18">
    <location>
        <begin position="711"/>
        <end position="729"/>
    </location>
</feature>
<evidence type="ECO:0000256" key="15">
    <source>
        <dbReference type="ARBA" id="ARBA00023136"/>
    </source>
</evidence>
<feature type="region of interest" description="Disordered" evidence="17">
    <location>
        <begin position="488"/>
        <end position="526"/>
    </location>
</feature>
<dbReference type="GO" id="GO:0005743">
    <property type="term" value="C:mitochondrial inner membrane"/>
    <property type="evidence" value="ECO:0007669"/>
    <property type="project" value="UniProtKB-SubCell"/>
</dbReference>
<keyword evidence="13 18" id="KW-1133">Transmembrane helix</keyword>
<accession>A0A364NCV9</accession>
<dbReference type="InterPro" id="IPR004813">
    <property type="entry name" value="OPT"/>
</dbReference>
<evidence type="ECO:0000259" key="20">
    <source>
        <dbReference type="SMART" id="SM01024"/>
    </source>
</evidence>
<evidence type="ECO:0000256" key="9">
    <source>
        <dbReference type="ARBA" id="ARBA00022801"/>
    </source>
</evidence>
<evidence type="ECO:0000313" key="22">
    <source>
        <dbReference type="Proteomes" id="UP000249619"/>
    </source>
</evidence>
<keyword evidence="10" id="KW-0067">ATP-binding</keyword>
<feature type="compositionally biased region" description="Polar residues" evidence="17">
    <location>
        <begin position="683"/>
        <end position="694"/>
    </location>
</feature>
<evidence type="ECO:0000256" key="8">
    <source>
        <dbReference type="ARBA" id="ARBA00022792"/>
    </source>
</evidence>
<feature type="transmembrane region" description="Helical" evidence="18">
    <location>
        <begin position="750"/>
        <end position="768"/>
    </location>
</feature>
<dbReference type="GO" id="GO:0015031">
    <property type="term" value="P:protein transport"/>
    <property type="evidence" value="ECO:0007669"/>
    <property type="project" value="UniProtKB-KW"/>
</dbReference>
<evidence type="ECO:0000256" key="13">
    <source>
        <dbReference type="ARBA" id="ARBA00022989"/>
    </source>
</evidence>
<feature type="transmembrane region" description="Helical" evidence="18">
    <location>
        <begin position="1240"/>
        <end position="1258"/>
    </location>
</feature>
<evidence type="ECO:0000256" key="10">
    <source>
        <dbReference type="ARBA" id="ARBA00022840"/>
    </source>
</evidence>
<protein>
    <submittedName>
        <fullName evidence="21">OPT-domain-containing protein</fullName>
    </submittedName>
</protein>
<feature type="transmembrane region" description="Helical" evidence="18">
    <location>
        <begin position="1059"/>
        <end position="1080"/>
    </location>
</feature>
<feature type="transmembrane region" description="Helical" evidence="18">
    <location>
        <begin position="1315"/>
        <end position="1339"/>
    </location>
</feature>
<evidence type="ECO:0000256" key="2">
    <source>
        <dbReference type="ARBA" id="ARBA00004434"/>
    </source>
</evidence>
<organism evidence="21 22">
    <name type="scientific">Stemphylium lycopersici</name>
    <name type="common">Tomato gray leaf spot disease fungus</name>
    <name type="synonym">Thyrospora lycopersici</name>
    <dbReference type="NCBI Taxonomy" id="183478"/>
    <lineage>
        <taxon>Eukaryota</taxon>
        <taxon>Fungi</taxon>
        <taxon>Dikarya</taxon>
        <taxon>Ascomycota</taxon>
        <taxon>Pezizomycotina</taxon>
        <taxon>Dothideomycetes</taxon>
        <taxon>Pleosporomycetidae</taxon>
        <taxon>Pleosporales</taxon>
        <taxon>Pleosporineae</taxon>
        <taxon>Pleosporaceae</taxon>
        <taxon>Stemphylium</taxon>
    </lineage>
</organism>
<comment type="similarity">
    <text evidence="4">Belongs to the oligopeptide OPT transporter family.</text>
</comment>
<dbReference type="PANTHER" id="PTHR22601">
    <property type="entry name" value="ISP4 LIKE PROTEIN"/>
    <property type="match status" value="1"/>
</dbReference>
<evidence type="ECO:0000256" key="4">
    <source>
        <dbReference type="ARBA" id="ARBA00008807"/>
    </source>
</evidence>
<dbReference type="EMBL" id="QGDH01000015">
    <property type="protein sequence ID" value="RAR15080.1"/>
    <property type="molecule type" value="Genomic_DNA"/>
</dbReference>
<dbReference type="SMART" id="SM01024">
    <property type="entry name" value="BCS1_N"/>
    <property type="match status" value="1"/>
</dbReference>
<comment type="caution">
    <text evidence="21">The sequence shown here is derived from an EMBL/GenBank/DDBJ whole genome shotgun (WGS) entry which is preliminary data.</text>
</comment>
<evidence type="ECO:0000256" key="7">
    <source>
        <dbReference type="ARBA" id="ARBA00022741"/>
    </source>
</evidence>
<dbReference type="Gene3D" id="3.40.50.300">
    <property type="entry name" value="P-loop containing nucleotide triphosphate hydrolases"/>
    <property type="match status" value="1"/>
</dbReference>
<keyword evidence="14" id="KW-0496">Mitochondrion</keyword>
<reference evidence="22" key="1">
    <citation type="submission" date="2018-05" db="EMBL/GenBank/DDBJ databases">
        <title>Draft genome sequence of Stemphylium lycopersici strain CIDEFI 213.</title>
        <authorList>
            <person name="Medina R."/>
            <person name="Franco M.E.E."/>
            <person name="Lucentini C.G."/>
            <person name="Saparrat M.C.N."/>
            <person name="Balatti P.A."/>
        </authorList>
    </citation>
    <scope>NUCLEOTIDE SEQUENCE [LARGE SCALE GENOMIC DNA]</scope>
    <source>
        <strain evidence="22">CIDEFI 213</strain>
    </source>
</reference>
<keyword evidence="9" id="KW-0378">Hydrolase</keyword>
<keyword evidence="6 18" id="KW-0812">Transmembrane</keyword>
<dbReference type="GO" id="GO:0034551">
    <property type="term" value="P:mitochondrial respiratory chain complex III assembly"/>
    <property type="evidence" value="ECO:0007669"/>
    <property type="project" value="UniProtKB-ARBA"/>
</dbReference>
<evidence type="ECO:0000256" key="1">
    <source>
        <dbReference type="ARBA" id="ARBA00004141"/>
    </source>
</evidence>
<keyword evidence="5" id="KW-0813">Transport</keyword>
<dbReference type="Proteomes" id="UP000249619">
    <property type="component" value="Unassembled WGS sequence"/>
</dbReference>
<keyword evidence="15 18" id="KW-0472">Membrane</keyword>
<comment type="similarity">
    <text evidence="3">Belongs to the AAA ATPase family. BCS1 subfamily.</text>
</comment>
<evidence type="ECO:0000256" key="17">
    <source>
        <dbReference type="SAM" id="MobiDB-lite"/>
    </source>
</evidence>
<sequence length="1378" mass="153224">MGTRRCGAAALRRTCRTCTPFYELMEPNTPQHQLAKQIAATGSDTSASLFSHVTDNPFFTAGFGLAALGVAARTGQKGLQHGAAFIRRRMLVDLEITRHDDAYPWVLQWMTNYHRAQQAGTRPLVHNTVLSKVLNRIDPRMHHLQVQTFTPQDGPSHAAHFSFVPGPGKHFLRYKNAFILVDRQRERNSLNVKDGVPFETISLTTLYAHRDIFEDIFAEAHQIYQQSQEGKTVIYNSMGTMWQPFGDAKRKRPLDSVVLERGVKERIVEDMEAFISSRKWYLDRGIPYRRGYLLYGPPGTGKSSFIQAVAGHLDFNIAILNVSERGLTDDRLNHLLTKVPRRTVVLLEDVDVAFMNRKTPGPDGYASASVTFSGLLNALDGVASAEERIIFLTTNHVERLDEALVRPGRVDMTVRLGEATEYQIEQLWDRFYAEFDASGEAKQRFMAKARELGLVDSVSTAALQGLFLYNKDDTEGAISMVEGLTAGHKADHHDWPGKARNIATSETSSDDDLDLSADPSENSPRFIKKAMSRVPLLVRSSPAQGTGSYGGLPILSSSPEDAAENSVINASRKKKGKSRLANSEASLLLDPSGDDPIRSDRILSGATKSRRRAADASRSSTTLGVASGGQEECRFEARFNASGLDPSTAGAPLFDNSTSSSSTLDDNEASDDDDDLHDMKGSPSDNSRHPQVSASVAATDDISLSIDTPRMWFLSIMFSIAGSSTNLFFSLRYPSVIVEQVKFYRQDLGIMYQVLLILSTQILGYSLAGITRRYLVRPSSMIWPSTLVSTAMFTALHKDENKPADGWTIAPRKFFSRIFLGSVAFYFLPGLLFPALSYFNVITWFAPKSVVVANLFGISSGLGLFPVTFDWAQIAYIGSPLITPFWAAMNILGGLVGVMWIAAPIMYYKNVLYSSYMPILSSAVWDNRGKPYDVSKILTENFLFDEDAYKNYSRVYLPITYVLSYALQFAGLTALLSHTGLWYGKDIWRQWRRSWAEIRKESATDYQPLANGIEDNGRPASPAMLRHRAKTTSDPDVEDLLSAEDVHNRLMRRYEDVPITWYLLTGVSMAAVGMFVVEYYPVHLPWYGLLLALGIGAVLFVPIGIVMAITNQQSSIYLICQLLCGVLFPGRPVANMVFTTFGYISATQGLKFASDLKLGHYMKIPPRILFKLQLTVTIISSLTQIGVLNWMLNFIPGICTPEAINGFNCPIARVHFNGSILWGVVGPGKFFGPGALYQHLIWAFPIGAIAPVILWYLARGNRKSILSKINLAVVFGSLSWIPPATGLNFSVWAIVCYVFNYEIKNRRNAWWKKYNMMLSAALDSGLAFGVVVIFFGIVYPGWMSNFKWWGTEVYKQGCDWQACPYKEVPKGETFGPGS</sequence>
<keyword evidence="7" id="KW-0547">Nucleotide-binding</keyword>
<feature type="transmembrane region" description="Helical" evidence="18">
    <location>
        <begin position="780"/>
        <end position="797"/>
    </location>
</feature>
<name>A0A364NCV9_STELY</name>
<dbReference type="InterPro" id="IPR027417">
    <property type="entry name" value="P-loop_NTPase"/>
</dbReference>
<proteinExistence type="inferred from homology"/>
<evidence type="ECO:0000256" key="18">
    <source>
        <dbReference type="SAM" id="Phobius"/>
    </source>
</evidence>
<evidence type="ECO:0000313" key="21">
    <source>
        <dbReference type="EMBL" id="RAR15080.1"/>
    </source>
</evidence>
<dbReference type="Pfam" id="PF00004">
    <property type="entry name" value="AAA"/>
    <property type="match status" value="1"/>
</dbReference>
<dbReference type="InterPro" id="IPR003593">
    <property type="entry name" value="AAA+_ATPase"/>
</dbReference>
<dbReference type="InterPro" id="IPR014851">
    <property type="entry name" value="BCS1_N"/>
</dbReference>
<dbReference type="NCBIfam" id="TIGR00727">
    <property type="entry name" value="ISP4_OPT"/>
    <property type="match status" value="1"/>
</dbReference>
<evidence type="ECO:0000259" key="19">
    <source>
        <dbReference type="SMART" id="SM00382"/>
    </source>
</evidence>
<evidence type="ECO:0000256" key="3">
    <source>
        <dbReference type="ARBA" id="ARBA00007448"/>
    </source>
</evidence>
<dbReference type="GO" id="GO:0005524">
    <property type="term" value="F:ATP binding"/>
    <property type="evidence" value="ECO:0007669"/>
    <property type="project" value="UniProtKB-KW"/>
</dbReference>
<feature type="transmembrane region" description="Helical" evidence="18">
    <location>
        <begin position="884"/>
        <end position="908"/>
    </location>
</feature>
<keyword evidence="11" id="KW-0571">Peptide transport</keyword>
<feature type="region of interest" description="Disordered" evidence="17">
    <location>
        <begin position="540"/>
        <end position="627"/>
    </location>
</feature>
<dbReference type="SMART" id="SM00382">
    <property type="entry name" value="AAA"/>
    <property type="match status" value="1"/>
</dbReference>
<evidence type="ECO:0000256" key="5">
    <source>
        <dbReference type="ARBA" id="ARBA00022448"/>
    </source>
</evidence>
<keyword evidence="12" id="KW-0653">Protein transport</keyword>
<keyword evidence="8" id="KW-0999">Mitochondrion inner membrane</keyword>
<dbReference type="Pfam" id="PF25426">
    <property type="entry name" value="AAA_lid_BCS1"/>
    <property type="match status" value="1"/>
</dbReference>
<evidence type="ECO:0000256" key="11">
    <source>
        <dbReference type="ARBA" id="ARBA00022856"/>
    </source>
</evidence>
<dbReference type="GO" id="GO:0035673">
    <property type="term" value="F:oligopeptide transmembrane transporter activity"/>
    <property type="evidence" value="ECO:0007669"/>
    <property type="project" value="InterPro"/>
</dbReference>
<comment type="subcellular location">
    <subcellularLocation>
        <location evidence="1">Membrane</location>
        <topology evidence="1">Multi-pass membrane protein</topology>
    </subcellularLocation>
    <subcellularLocation>
        <location evidence="2">Mitochondrion inner membrane</location>
        <topology evidence="2">Single-pass membrane protein</topology>
    </subcellularLocation>
</comment>
<evidence type="ECO:0000256" key="16">
    <source>
        <dbReference type="ARBA" id="ARBA00048778"/>
    </source>
</evidence>
<feature type="transmembrane region" description="Helical" evidence="18">
    <location>
        <begin position="818"/>
        <end position="839"/>
    </location>
</feature>
<keyword evidence="22" id="KW-1185">Reference proteome</keyword>
<comment type="catalytic activity">
    <reaction evidence="16">
        <text>ATP + H2O = ADP + phosphate + H(+)</text>
        <dbReference type="Rhea" id="RHEA:13065"/>
        <dbReference type="ChEBI" id="CHEBI:15377"/>
        <dbReference type="ChEBI" id="CHEBI:15378"/>
        <dbReference type="ChEBI" id="CHEBI:30616"/>
        <dbReference type="ChEBI" id="CHEBI:43474"/>
        <dbReference type="ChEBI" id="CHEBI:456216"/>
    </reaction>
    <physiologicalReaction direction="left-to-right" evidence="16">
        <dbReference type="Rhea" id="RHEA:13066"/>
    </physiologicalReaction>
</comment>
<feature type="transmembrane region" description="Helical" evidence="18">
    <location>
        <begin position="959"/>
        <end position="983"/>
    </location>
</feature>